<feature type="transmembrane region" description="Helical" evidence="7">
    <location>
        <begin position="332"/>
        <end position="351"/>
    </location>
</feature>
<evidence type="ECO:0000256" key="2">
    <source>
        <dbReference type="ARBA" id="ARBA00009045"/>
    </source>
</evidence>
<dbReference type="GO" id="GO:0016020">
    <property type="term" value="C:membrane"/>
    <property type="evidence" value="ECO:0007669"/>
    <property type="project" value="UniProtKB-SubCell"/>
</dbReference>
<dbReference type="PANTHER" id="PTHR43731:SF14">
    <property type="entry name" value="PRESENILIN-ASSOCIATED RHOMBOID-LIKE PROTEIN, MITOCHONDRIAL"/>
    <property type="match status" value="1"/>
</dbReference>
<dbReference type="Gene3D" id="1.20.1540.10">
    <property type="entry name" value="Rhomboid-like"/>
    <property type="match status" value="1"/>
</dbReference>
<evidence type="ECO:0000256" key="3">
    <source>
        <dbReference type="ARBA" id="ARBA00022692"/>
    </source>
</evidence>
<dbReference type="GO" id="GO:0006508">
    <property type="term" value="P:proteolysis"/>
    <property type="evidence" value="ECO:0007669"/>
    <property type="project" value="UniProtKB-KW"/>
</dbReference>
<feature type="transmembrane region" description="Helical" evidence="7">
    <location>
        <begin position="478"/>
        <end position="495"/>
    </location>
</feature>
<dbReference type="KEGG" id="oxy:HCG48_10170"/>
<evidence type="ECO:0000259" key="8">
    <source>
        <dbReference type="Pfam" id="PF01694"/>
    </source>
</evidence>
<keyword evidence="3 7" id="KW-0812">Transmembrane</keyword>
<feature type="transmembrane region" description="Helical" evidence="7">
    <location>
        <begin position="418"/>
        <end position="437"/>
    </location>
</feature>
<sequence>MTFHPWMVLLVCNWCVAIAFAILLLNFYKQIQSWLTVIFSILTLTFILFFISPNLAIIVSTILWFLFLFLPVFGLYWIQFLMFRGSYDRARQLAAIVRWLHPADGLVELPHLLKALTLAQRGNIEEAGNIFKSYQTSETAIGRTVTALFYVTSDSWEDLLIWIRENISDRQLFGVNNLVIYYLRALGETGNIHALLQAVERLTPEFEKRQSLIPLALARMYALAFCGKSDSLGSLFDRPLRRYPKNIRQFWMGTAKLIEGKEQEARQIFDAIPHQSNTNLQQAIARRLSRDFQATSVQLSDGDREICDGIITAVEQEKRYGSALTVANNRAYCSYILIGLNLAVFSLQVLLGGSQNIPVLIQLGALIPEAVWEGQWWRLIAANFLHFGPVHLMMNAIGLYIIGGFVEKTLGTIRYFGVYLSSGIASMAVITILSRFIEFSAKITVGASGSVMGLVGATGAILLWGWHREKARIARQRFQLVLLMVGLQMAFDLSVPNISFIGHLSGVIVGFLITLMLMKWVKLPD</sequence>
<keyword evidence="9" id="KW-0645">Protease</keyword>
<dbReference type="Pfam" id="PF01694">
    <property type="entry name" value="Rhomboid"/>
    <property type="match status" value="1"/>
</dbReference>
<dbReference type="Proteomes" id="UP000500857">
    <property type="component" value="Chromosome"/>
</dbReference>
<evidence type="ECO:0000313" key="10">
    <source>
        <dbReference type="Proteomes" id="UP000500857"/>
    </source>
</evidence>
<gene>
    <name evidence="9" type="ORF">HCG48_10170</name>
</gene>
<feature type="transmembrane region" description="Helical" evidence="7">
    <location>
        <begin position="57"/>
        <end position="83"/>
    </location>
</feature>
<feature type="transmembrane region" description="Helical" evidence="7">
    <location>
        <begin position="6"/>
        <end position="27"/>
    </location>
</feature>
<keyword evidence="6 7" id="KW-0472">Membrane</keyword>
<feature type="transmembrane region" description="Helical" evidence="7">
    <location>
        <begin position="501"/>
        <end position="521"/>
    </location>
</feature>
<protein>
    <submittedName>
        <fullName evidence="9">Rhomboid family intramembrane serine protease</fullName>
    </submittedName>
</protein>
<feature type="domain" description="Peptidase S54 rhomboid" evidence="8">
    <location>
        <begin position="374"/>
        <end position="519"/>
    </location>
</feature>
<comment type="similarity">
    <text evidence="2">Belongs to the peptidase S54 family.</text>
</comment>
<evidence type="ECO:0000256" key="6">
    <source>
        <dbReference type="ARBA" id="ARBA00023136"/>
    </source>
</evidence>
<dbReference type="InterPro" id="IPR022764">
    <property type="entry name" value="Peptidase_S54_rhomboid_dom"/>
</dbReference>
<dbReference type="GO" id="GO:0004252">
    <property type="term" value="F:serine-type endopeptidase activity"/>
    <property type="evidence" value="ECO:0007669"/>
    <property type="project" value="InterPro"/>
</dbReference>
<evidence type="ECO:0000256" key="5">
    <source>
        <dbReference type="ARBA" id="ARBA00022989"/>
    </source>
</evidence>
<accession>A0A6H1TXN2</accession>
<feature type="transmembrane region" description="Helical" evidence="7">
    <location>
        <begin position="384"/>
        <end position="406"/>
    </location>
</feature>
<name>A0A6H1TXN2_9CYAN</name>
<dbReference type="AlphaFoldDB" id="A0A6H1TXN2"/>
<dbReference type="InterPro" id="IPR050925">
    <property type="entry name" value="Rhomboid_protease_S54"/>
</dbReference>
<feature type="transmembrane region" description="Helical" evidence="7">
    <location>
        <begin position="443"/>
        <end position="466"/>
    </location>
</feature>
<evidence type="ECO:0000256" key="1">
    <source>
        <dbReference type="ARBA" id="ARBA00004141"/>
    </source>
</evidence>
<evidence type="ECO:0000313" key="9">
    <source>
        <dbReference type="EMBL" id="QIZ70907.1"/>
    </source>
</evidence>
<dbReference type="EMBL" id="CP051167">
    <property type="protein sequence ID" value="QIZ70907.1"/>
    <property type="molecule type" value="Genomic_DNA"/>
</dbReference>
<keyword evidence="4" id="KW-0378">Hydrolase</keyword>
<keyword evidence="10" id="KW-1185">Reference proteome</keyword>
<evidence type="ECO:0000256" key="4">
    <source>
        <dbReference type="ARBA" id="ARBA00022801"/>
    </source>
</evidence>
<feature type="transmembrane region" description="Helical" evidence="7">
    <location>
        <begin position="34"/>
        <end position="51"/>
    </location>
</feature>
<keyword evidence="5 7" id="KW-1133">Transmembrane helix</keyword>
<proteinExistence type="inferred from homology"/>
<organism evidence="9 10">
    <name type="scientific">Oxynema aestuarii AP17</name>
    <dbReference type="NCBI Taxonomy" id="2064643"/>
    <lineage>
        <taxon>Bacteria</taxon>
        <taxon>Bacillati</taxon>
        <taxon>Cyanobacteriota</taxon>
        <taxon>Cyanophyceae</taxon>
        <taxon>Oscillatoriophycideae</taxon>
        <taxon>Oscillatoriales</taxon>
        <taxon>Oscillatoriaceae</taxon>
        <taxon>Oxynema</taxon>
        <taxon>Oxynema aestuarii</taxon>
    </lineage>
</organism>
<dbReference type="RefSeq" id="WP_168569062.1">
    <property type="nucleotide sequence ID" value="NZ_CP051167.1"/>
</dbReference>
<evidence type="ECO:0000256" key="7">
    <source>
        <dbReference type="SAM" id="Phobius"/>
    </source>
</evidence>
<reference evidence="9 10" key="1">
    <citation type="submission" date="2020-04" db="EMBL/GenBank/DDBJ databases">
        <authorList>
            <person name="Basu S."/>
            <person name="Maruthanayagam V."/>
            <person name="Chakraborty S."/>
            <person name="Pramanik A."/>
            <person name="Mukherjee J."/>
            <person name="Brink B."/>
        </authorList>
    </citation>
    <scope>NUCLEOTIDE SEQUENCE [LARGE SCALE GENOMIC DNA]</scope>
    <source>
        <strain evidence="9 10">AP17</strain>
    </source>
</reference>
<dbReference type="PANTHER" id="PTHR43731">
    <property type="entry name" value="RHOMBOID PROTEASE"/>
    <property type="match status" value="1"/>
</dbReference>
<dbReference type="SUPFAM" id="SSF144091">
    <property type="entry name" value="Rhomboid-like"/>
    <property type="match status" value="1"/>
</dbReference>
<dbReference type="InterPro" id="IPR035952">
    <property type="entry name" value="Rhomboid-like_sf"/>
</dbReference>
<comment type="subcellular location">
    <subcellularLocation>
        <location evidence="1">Membrane</location>
        <topology evidence="1">Multi-pass membrane protein</topology>
    </subcellularLocation>
</comment>